<sequence length="257" mass="29097">MALLLPLACYLIIRHYSNEATSMPRRYMPDSVSTRLENGKQVTDTIWHKVPDFSLINQLGDSVRLSDYEGKIIIADFFFTHCPTICPALTTNMRTLEKAITNAQRVGDKTNTNIHYLSFSVDPERDSVAQLKKWADRFQINPEQWDLLTGDKKTIYDLAINDLKLGLVDGKGIDTSFIHTDHFVLIDGKRHIRGYYHGLDSADLKKLSRDAVLLTLEKDRSRKSGLPVKVLAIAFLVAAVAVGLFMILFKKKKNAED</sequence>
<proteinExistence type="inferred from homology"/>
<keyword evidence="3" id="KW-0472">Membrane</keyword>
<evidence type="ECO:0000259" key="4">
    <source>
        <dbReference type="PROSITE" id="PS51352"/>
    </source>
</evidence>
<dbReference type="Proteomes" id="UP001325680">
    <property type="component" value="Chromosome"/>
</dbReference>
<dbReference type="Pfam" id="PF02630">
    <property type="entry name" value="SCO1-SenC"/>
    <property type="match status" value="1"/>
</dbReference>
<feature type="transmembrane region" description="Helical" evidence="3">
    <location>
        <begin position="230"/>
        <end position="249"/>
    </location>
</feature>
<keyword evidence="3" id="KW-0812">Transmembrane</keyword>
<evidence type="ECO:0000313" key="5">
    <source>
        <dbReference type="EMBL" id="WQD36690.1"/>
    </source>
</evidence>
<gene>
    <name evidence="5" type="ORF">U0035_13540</name>
</gene>
<keyword evidence="6" id="KW-1185">Reference proteome</keyword>
<dbReference type="SUPFAM" id="SSF52833">
    <property type="entry name" value="Thioredoxin-like"/>
    <property type="match status" value="1"/>
</dbReference>
<dbReference type="PANTHER" id="PTHR12151">
    <property type="entry name" value="ELECTRON TRANSPORT PROTIN SCO1/SENC FAMILY MEMBER"/>
    <property type="match status" value="1"/>
</dbReference>
<comment type="similarity">
    <text evidence="1">Belongs to the SCO1/2 family.</text>
</comment>
<keyword evidence="3" id="KW-1133">Transmembrane helix</keyword>
<name>A0ABZ0W3P3_9BACT</name>
<evidence type="ECO:0000256" key="1">
    <source>
        <dbReference type="ARBA" id="ARBA00010996"/>
    </source>
</evidence>
<evidence type="ECO:0000313" key="6">
    <source>
        <dbReference type="Proteomes" id="UP001325680"/>
    </source>
</evidence>
<reference evidence="5 6" key="1">
    <citation type="submission" date="2023-12" db="EMBL/GenBank/DDBJ databases">
        <title>Genome sequencing and assembly of bacterial species from a model synthetic community.</title>
        <authorList>
            <person name="Hogle S.L."/>
        </authorList>
    </citation>
    <scope>NUCLEOTIDE SEQUENCE [LARGE SCALE GENOMIC DNA]</scope>
    <source>
        <strain evidence="5 6">HAMBI_3031</strain>
    </source>
</reference>
<organism evidence="5 6">
    <name type="scientific">Niabella yanshanensis</name>
    <dbReference type="NCBI Taxonomy" id="577386"/>
    <lineage>
        <taxon>Bacteria</taxon>
        <taxon>Pseudomonadati</taxon>
        <taxon>Bacteroidota</taxon>
        <taxon>Chitinophagia</taxon>
        <taxon>Chitinophagales</taxon>
        <taxon>Chitinophagaceae</taxon>
        <taxon>Niabella</taxon>
    </lineage>
</organism>
<dbReference type="RefSeq" id="WP_245957680.1">
    <property type="nucleotide sequence ID" value="NZ_CP139960.1"/>
</dbReference>
<dbReference type="InterPro" id="IPR013766">
    <property type="entry name" value="Thioredoxin_domain"/>
</dbReference>
<feature type="domain" description="Thioredoxin" evidence="4">
    <location>
        <begin position="44"/>
        <end position="217"/>
    </location>
</feature>
<protein>
    <submittedName>
        <fullName evidence="5">SCO family protein</fullName>
    </submittedName>
</protein>
<evidence type="ECO:0000256" key="2">
    <source>
        <dbReference type="ARBA" id="ARBA00023008"/>
    </source>
</evidence>
<dbReference type="InterPro" id="IPR003782">
    <property type="entry name" value="SCO1/SenC"/>
</dbReference>
<dbReference type="CDD" id="cd02968">
    <property type="entry name" value="SCO"/>
    <property type="match status" value="1"/>
</dbReference>
<dbReference type="PROSITE" id="PS51352">
    <property type="entry name" value="THIOREDOXIN_2"/>
    <property type="match status" value="1"/>
</dbReference>
<dbReference type="InterPro" id="IPR036249">
    <property type="entry name" value="Thioredoxin-like_sf"/>
</dbReference>
<keyword evidence="2" id="KW-0186">Copper</keyword>
<evidence type="ECO:0000256" key="3">
    <source>
        <dbReference type="SAM" id="Phobius"/>
    </source>
</evidence>
<dbReference type="PANTHER" id="PTHR12151:SF25">
    <property type="entry name" value="LINALOOL DEHYDRATASE_ISOMERASE DOMAIN-CONTAINING PROTEIN"/>
    <property type="match status" value="1"/>
</dbReference>
<accession>A0ABZ0W3P3</accession>
<dbReference type="EMBL" id="CP139960">
    <property type="protein sequence ID" value="WQD36690.1"/>
    <property type="molecule type" value="Genomic_DNA"/>
</dbReference>
<dbReference type="Gene3D" id="3.40.30.10">
    <property type="entry name" value="Glutaredoxin"/>
    <property type="match status" value="1"/>
</dbReference>